<reference evidence="2 3" key="1">
    <citation type="submission" date="2015-09" db="EMBL/GenBank/DDBJ databases">
        <title>Draft Genome Sequence of Bradyrhizobium manausense Strain BR 3351T, a Novel Symbiotic Nitrogen-Fixing Alphaproteobacterium Isolated from Brazilian Amazon Rain Forest.</title>
        <authorList>
            <person name="De Araujo J.L."/>
            <person name="Zilli J.E."/>
        </authorList>
    </citation>
    <scope>NUCLEOTIDE SEQUENCE [LARGE SCALE GENOMIC DNA]</scope>
    <source>
        <strain evidence="2 3">BR3351</strain>
    </source>
</reference>
<comment type="caution">
    <text evidence="2">The sequence shown here is derived from an EMBL/GenBank/DDBJ whole genome shotgun (WGS) entry which is preliminary data.</text>
</comment>
<proteinExistence type="predicted"/>
<sequence>MKRKAVKVRKKRGPAPTGKGTQIQVRLQPDDLTAVDDWIVKQETAPSRPEAIRTLMRQALKTRPKG</sequence>
<accession>A0A0R3D135</accession>
<feature type="region of interest" description="Disordered" evidence="1">
    <location>
        <begin position="1"/>
        <end position="21"/>
    </location>
</feature>
<keyword evidence="3" id="KW-1185">Reference proteome</keyword>
<evidence type="ECO:0000313" key="2">
    <source>
        <dbReference type="EMBL" id="KRQ03494.1"/>
    </source>
</evidence>
<dbReference type="RefSeq" id="WP_057755986.1">
    <property type="nucleotide sequence ID" value="NZ_LJYG01000108.1"/>
</dbReference>
<feature type="compositionally biased region" description="Basic residues" evidence="1">
    <location>
        <begin position="1"/>
        <end position="13"/>
    </location>
</feature>
<evidence type="ECO:0000313" key="3">
    <source>
        <dbReference type="Proteomes" id="UP000051936"/>
    </source>
</evidence>
<name>A0A0R3D135_9BRAD</name>
<organism evidence="2 3">
    <name type="scientific">Bradyrhizobium manausense</name>
    <dbReference type="NCBI Taxonomy" id="989370"/>
    <lineage>
        <taxon>Bacteria</taxon>
        <taxon>Pseudomonadati</taxon>
        <taxon>Pseudomonadota</taxon>
        <taxon>Alphaproteobacteria</taxon>
        <taxon>Hyphomicrobiales</taxon>
        <taxon>Nitrobacteraceae</taxon>
        <taxon>Bradyrhizobium</taxon>
    </lineage>
</organism>
<protein>
    <submittedName>
        <fullName evidence="2">Uncharacterized protein</fullName>
    </submittedName>
</protein>
<dbReference type="Proteomes" id="UP000051936">
    <property type="component" value="Unassembled WGS sequence"/>
</dbReference>
<dbReference type="AlphaFoldDB" id="A0A0R3D135"/>
<dbReference type="EMBL" id="LJYG01000108">
    <property type="protein sequence ID" value="KRQ03494.1"/>
    <property type="molecule type" value="Genomic_DNA"/>
</dbReference>
<evidence type="ECO:0000256" key="1">
    <source>
        <dbReference type="SAM" id="MobiDB-lite"/>
    </source>
</evidence>
<gene>
    <name evidence="2" type="ORF">AOQ71_32860</name>
</gene>